<organism evidence="2 3">
    <name type="scientific">Aphanomyces stellatus</name>
    <dbReference type="NCBI Taxonomy" id="120398"/>
    <lineage>
        <taxon>Eukaryota</taxon>
        <taxon>Sar</taxon>
        <taxon>Stramenopiles</taxon>
        <taxon>Oomycota</taxon>
        <taxon>Saprolegniomycetes</taxon>
        <taxon>Saprolegniales</taxon>
        <taxon>Verrucalvaceae</taxon>
        <taxon>Aphanomyces</taxon>
    </lineage>
</organism>
<dbReference type="AlphaFoldDB" id="A0A485KNY3"/>
<dbReference type="PANTHER" id="PTHR46082">
    <property type="entry name" value="ATP/GTP-BINDING PROTEIN-RELATED"/>
    <property type="match status" value="1"/>
</dbReference>
<dbReference type="PANTHER" id="PTHR46082:SF6">
    <property type="entry name" value="AAA+ ATPASE DOMAIN-CONTAINING PROTEIN-RELATED"/>
    <property type="match status" value="1"/>
</dbReference>
<dbReference type="OrthoDB" id="79297at2759"/>
<dbReference type="Gene3D" id="1.25.40.10">
    <property type="entry name" value="Tetratricopeptide repeat domain"/>
    <property type="match status" value="2"/>
</dbReference>
<evidence type="ECO:0000313" key="1">
    <source>
        <dbReference type="EMBL" id="KAF0699695.1"/>
    </source>
</evidence>
<dbReference type="SMART" id="SM00028">
    <property type="entry name" value="TPR"/>
    <property type="match status" value="4"/>
</dbReference>
<dbReference type="EMBL" id="VJMH01005160">
    <property type="protein sequence ID" value="KAF0699695.1"/>
    <property type="molecule type" value="Genomic_DNA"/>
</dbReference>
<evidence type="ECO:0000313" key="2">
    <source>
        <dbReference type="EMBL" id="VFT86623.1"/>
    </source>
</evidence>
<name>A0A485KNY3_9STRA</name>
<sequence length="725" mass="82099">MVATNRKPLGLTIGYFKHLVALHGGRDAFLGMSTATVCKRFVMPYTATTKLSLVEHVRGHHPHGDKYVKPATWFVSHAWRYVFLDVVDALSDFMDEQSDDGDATAVWFCAFNNNQHEVRSQIQPFEFWVDSFQTALTAIGNVVMVLSPWNNPTTLTRTWCVFEIYVAIKNKVRFEIAMGTAQKAAFLDDIQDEGSFKKMLATIKSEKSETFMPTDHANIVALMQQNGIGFADLDRMLFDVLDGWIIRTVEAQINNSTVALKDKAKWLAVLGDIHFKKSAKEQAKQCLDDALRIYRDDLHDQDPATWNVLAKAAGLCALSGGARVEWEPMFEEALINLSESFGRDDKDTLSTMLHFGFSYLKDGAYSLAMSMFQACYETSDPHTRLHLAVTIPAMNAIGMCLNQQNEFALAETWLVRCYERRRHVLGDDHPSTVTSANNLAVNYTKLGKYAWAAQLHMAAYESRWRTLGPTHEHTWLSYGNLGLMLLLEGDVAKAQEVLVACVDASVRMNHSASWIAIYKLSLGRLYLCTGELDKSEQHFDQALASLTKLHGLGRTYALNALYWSFLFRVYTHAFDTLESIATWEDQFKQANVFHDTWVGFSCVGCYRQIQGRNVTCTDCPMQARRFCSTCVGEGKPAAFCDHAQPTLEALPPPTRFLQEKRLNLLRTQASDSEEYLKQWQAYQTYCSTFEVPLEEQVMQHAAHATWSNEKTPRIPEVSRDVVWMS</sequence>
<dbReference type="SUPFAM" id="SSF48452">
    <property type="entry name" value="TPR-like"/>
    <property type="match status" value="2"/>
</dbReference>
<dbReference type="Proteomes" id="UP000332933">
    <property type="component" value="Unassembled WGS sequence"/>
</dbReference>
<dbReference type="EMBL" id="CAADRA010005181">
    <property type="protein sequence ID" value="VFT86623.1"/>
    <property type="molecule type" value="Genomic_DNA"/>
</dbReference>
<dbReference type="Pfam" id="PF13424">
    <property type="entry name" value="TPR_12"/>
    <property type="match status" value="1"/>
</dbReference>
<protein>
    <submittedName>
        <fullName evidence="2">Aste57867_9744 protein</fullName>
    </submittedName>
</protein>
<evidence type="ECO:0000313" key="3">
    <source>
        <dbReference type="Proteomes" id="UP000332933"/>
    </source>
</evidence>
<reference evidence="2 3" key="1">
    <citation type="submission" date="2019-03" db="EMBL/GenBank/DDBJ databases">
        <authorList>
            <person name="Gaulin E."/>
            <person name="Dumas B."/>
        </authorList>
    </citation>
    <scope>NUCLEOTIDE SEQUENCE [LARGE SCALE GENOMIC DNA]</scope>
    <source>
        <strain evidence="2">CBS 568.67</strain>
    </source>
</reference>
<accession>A0A485KNY3</accession>
<dbReference type="InterPro" id="IPR011990">
    <property type="entry name" value="TPR-like_helical_dom_sf"/>
</dbReference>
<proteinExistence type="predicted"/>
<reference evidence="1" key="2">
    <citation type="submission" date="2019-06" db="EMBL/GenBank/DDBJ databases">
        <title>Genomics analysis of Aphanomyces spp. identifies a new class of oomycete effector associated with host adaptation.</title>
        <authorList>
            <person name="Gaulin E."/>
        </authorList>
    </citation>
    <scope>NUCLEOTIDE SEQUENCE</scope>
    <source>
        <strain evidence="1">CBS 578.67</strain>
    </source>
</reference>
<gene>
    <name evidence="2" type="primary">Aste57867_9744</name>
    <name evidence="1" type="ORF">As57867_009705</name>
    <name evidence="2" type="ORF">ASTE57867_9744</name>
</gene>
<keyword evidence="3" id="KW-1185">Reference proteome</keyword>
<dbReference type="InterPro" id="IPR053137">
    <property type="entry name" value="NLR-like"/>
</dbReference>
<dbReference type="InterPro" id="IPR019734">
    <property type="entry name" value="TPR_rpt"/>
</dbReference>